<dbReference type="InterPro" id="IPR052173">
    <property type="entry name" value="Beta-lactam_resp_regulator"/>
</dbReference>
<protein>
    <submittedName>
        <fullName evidence="3">BlaR1 peptidase M56</fullName>
    </submittedName>
</protein>
<dbReference type="Proteomes" id="UP000295662">
    <property type="component" value="Unassembled WGS sequence"/>
</dbReference>
<reference evidence="3 4" key="1">
    <citation type="submission" date="2019-03" db="EMBL/GenBank/DDBJ databases">
        <title>Genomic Encyclopedia of Archaeal and Bacterial Type Strains, Phase II (KMG-II): from individual species to whole genera.</title>
        <authorList>
            <person name="Goeker M."/>
        </authorList>
    </citation>
    <scope>NUCLEOTIDE SEQUENCE [LARGE SCALE GENOMIC DNA]</scope>
    <source>
        <strain evidence="3 4">ATCC 25309</strain>
    </source>
</reference>
<evidence type="ECO:0000256" key="1">
    <source>
        <dbReference type="SAM" id="Phobius"/>
    </source>
</evidence>
<feature type="transmembrane region" description="Helical" evidence="1">
    <location>
        <begin position="68"/>
        <end position="92"/>
    </location>
</feature>
<name>A0A4V3FI81_9BACT</name>
<keyword evidence="1" id="KW-1133">Transmembrane helix</keyword>
<evidence type="ECO:0000259" key="2">
    <source>
        <dbReference type="Pfam" id="PF05569"/>
    </source>
</evidence>
<feature type="transmembrane region" description="Helical" evidence="1">
    <location>
        <begin position="276"/>
        <end position="297"/>
    </location>
</feature>
<sequence>MLWFHSSVTLLLLLALGLGYAGLPRRRVIETMTLLVVVLPVLSLGLELVVPVQLRIGGTLAGLHDSWHAYILSFPLTVAWVAGIMVQTILLIRRWDRVKRLIATSSPLPNDSVSMIASCLGQSEDSIRRHFKISRFIKTPLVLPGMTSVVILPGDWDSWPMRLRMGALRHEWHHFRHHDAVWNVWMSMFQAVLWFHPLAWLSVKTWTDACEIQADMAAIGTNDPADYAQDLLGIAKLQPFALTGATCFLGSSRGGLHRRIQSLLSVRRRGNVAMPLILKLTGPLLIFAFALMCAWMGTRDTTHKRDEAMIRLSAEAFPADL</sequence>
<dbReference type="OrthoDB" id="129051at2"/>
<dbReference type="EMBL" id="SOCA01000001">
    <property type="protein sequence ID" value="TDU81393.1"/>
    <property type="molecule type" value="Genomic_DNA"/>
</dbReference>
<keyword evidence="4" id="KW-1185">Reference proteome</keyword>
<keyword evidence="1" id="KW-0472">Membrane</keyword>
<dbReference type="PANTHER" id="PTHR34978:SF3">
    <property type="entry name" value="SLR0241 PROTEIN"/>
    <property type="match status" value="1"/>
</dbReference>
<proteinExistence type="predicted"/>
<organism evidence="3 4">
    <name type="scientific">Prosthecobacter fusiformis</name>
    <dbReference type="NCBI Taxonomy" id="48464"/>
    <lineage>
        <taxon>Bacteria</taxon>
        <taxon>Pseudomonadati</taxon>
        <taxon>Verrucomicrobiota</taxon>
        <taxon>Verrucomicrobiia</taxon>
        <taxon>Verrucomicrobiales</taxon>
        <taxon>Verrucomicrobiaceae</taxon>
        <taxon>Prosthecobacter</taxon>
    </lineage>
</organism>
<gene>
    <name evidence="3" type="ORF">EI77_00701</name>
</gene>
<comment type="caution">
    <text evidence="3">The sequence shown here is derived from an EMBL/GenBank/DDBJ whole genome shotgun (WGS) entry which is preliminary data.</text>
</comment>
<dbReference type="InterPro" id="IPR008756">
    <property type="entry name" value="Peptidase_M56"/>
</dbReference>
<dbReference type="Pfam" id="PF05569">
    <property type="entry name" value="Peptidase_M56"/>
    <property type="match status" value="1"/>
</dbReference>
<feature type="transmembrane region" description="Helical" evidence="1">
    <location>
        <begin position="35"/>
        <end position="56"/>
    </location>
</feature>
<dbReference type="AlphaFoldDB" id="A0A4V3FI81"/>
<dbReference type="RefSeq" id="WP_133793348.1">
    <property type="nucleotide sequence ID" value="NZ_SOCA01000001.1"/>
</dbReference>
<feature type="transmembrane region" description="Helical" evidence="1">
    <location>
        <begin position="6"/>
        <end position="23"/>
    </location>
</feature>
<evidence type="ECO:0000313" key="3">
    <source>
        <dbReference type="EMBL" id="TDU81393.1"/>
    </source>
</evidence>
<accession>A0A4V3FI81</accession>
<feature type="domain" description="Peptidase M56" evidence="2">
    <location>
        <begin position="75"/>
        <end position="260"/>
    </location>
</feature>
<dbReference type="PANTHER" id="PTHR34978">
    <property type="entry name" value="POSSIBLE SENSOR-TRANSDUCER PROTEIN BLAR"/>
    <property type="match status" value="1"/>
</dbReference>
<keyword evidence="1" id="KW-0812">Transmembrane</keyword>
<evidence type="ECO:0000313" key="4">
    <source>
        <dbReference type="Proteomes" id="UP000295662"/>
    </source>
</evidence>
<dbReference type="CDD" id="cd07341">
    <property type="entry name" value="M56_BlaR1_MecR1_like"/>
    <property type="match status" value="1"/>
</dbReference>